<dbReference type="OrthoDB" id="418613at2759"/>
<feature type="transmembrane region" description="Helical" evidence="3">
    <location>
        <begin position="510"/>
        <end position="532"/>
    </location>
</feature>
<dbReference type="CDD" id="cd01040">
    <property type="entry name" value="Mb-like"/>
    <property type="match status" value="1"/>
</dbReference>
<keyword evidence="3" id="KW-1133">Transmembrane helix</keyword>
<evidence type="ECO:0000256" key="1">
    <source>
        <dbReference type="ARBA" id="ARBA00022737"/>
    </source>
</evidence>
<reference evidence="4" key="1">
    <citation type="submission" date="2022-10" db="EMBL/GenBank/DDBJ databases">
        <authorList>
            <person name="Chen Y."/>
            <person name="Dougan E. K."/>
            <person name="Chan C."/>
            <person name="Rhodes N."/>
            <person name="Thang M."/>
        </authorList>
    </citation>
    <scope>NUCLEOTIDE SEQUENCE</scope>
</reference>
<feature type="transmembrane region" description="Helical" evidence="3">
    <location>
        <begin position="16"/>
        <end position="34"/>
    </location>
</feature>
<dbReference type="InterPro" id="IPR024862">
    <property type="entry name" value="TRPV"/>
</dbReference>
<dbReference type="InterPro" id="IPR009050">
    <property type="entry name" value="Globin-like_sf"/>
</dbReference>
<dbReference type="PANTHER" id="PTHR10582:SF2">
    <property type="entry name" value="INACTIVE"/>
    <property type="match status" value="1"/>
</dbReference>
<dbReference type="Proteomes" id="UP001152797">
    <property type="component" value="Unassembled WGS sequence"/>
</dbReference>
<accession>A0A9P1D039</accession>
<dbReference type="GO" id="GO:0098703">
    <property type="term" value="P:calcium ion import across plasma membrane"/>
    <property type="evidence" value="ECO:0007669"/>
    <property type="project" value="TreeGrafter"/>
</dbReference>
<evidence type="ECO:0000313" key="5">
    <source>
        <dbReference type="EMBL" id="CAL4787494.1"/>
    </source>
</evidence>
<dbReference type="Gene3D" id="1.10.490.10">
    <property type="entry name" value="Globins"/>
    <property type="match status" value="1"/>
</dbReference>
<dbReference type="EMBL" id="CAMXCT010002746">
    <property type="protein sequence ID" value="CAI4000182.1"/>
    <property type="molecule type" value="Genomic_DNA"/>
</dbReference>
<feature type="transmembrane region" description="Helical" evidence="3">
    <location>
        <begin position="758"/>
        <end position="778"/>
    </location>
</feature>
<evidence type="ECO:0000256" key="3">
    <source>
        <dbReference type="SAM" id="Phobius"/>
    </source>
</evidence>
<feature type="transmembrane region" description="Helical" evidence="3">
    <location>
        <begin position="665"/>
        <end position="692"/>
    </location>
</feature>
<dbReference type="GO" id="GO:0005886">
    <property type="term" value="C:plasma membrane"/>
    <property type="evidence" value="ECO:0007669"/>
    <property type="project" value="TreeGrafter"/>
</dbReference>
<comment type="caution">
    <text evidence="4">The sequence shown here is derived from an EMBL/GenBank/DDBJ whole genome shotgun (WGS) entry which is preliminary data.</text>
</comment>
<dbReference type="EMBL" id="CAMXCT020002746">
    <property type="protein sequence ID" value="CAL1153557.1"/>
    <property type="molecule type" value="Genomic_DNA"/>
</dbReference>
<sequence>MEVFDLELGALFGTRARMGLSAIMTYAGGAYIFTRKEYASRIRILLRSWNTAAKKGETVDQIDDLDSKSSEEEEEEEVAQELVQADAMKSQEGTGKNPQLKVPTTFDEMFLFNAAVMGYANSTWMKFILEYFDPIVSNVANSYRLQEECDVLSLNLAKCKGEINLPEFKSVMLASLRSLVPKEWNSQHEVAWNWLWENVERLLRQQLGRPRAHQKALERFIGSLQQEQLTTYCRDEYKRFFQLAPSGQDFFKQSTTRLYFIAEKIVEMTVEMYRTPKKMVEELSGLGLRHVGYGVPTELFSPYVSSAVEVIRGMSTDETTESAFAWSLTLIAKIMVRTLVEGSTVVMQAINTNIEKNLKKAIAVAPRGKRAMELLNITVGTQSISPLYWAIESGSLICAQAMIEDLLTIRADRDNYYFGADALFTRHPEVIKKLSTSAPSLLEPLLEGLIWRSRVISNGYRRVNCYCKHLMQYPDGNPHQALQWLVEYGNPVTISQFTIVLVADVMWTRLVAYHFLLGRCYFLFTLCLAVTSQSFLSYPSALGEPETLERNVVVFVCRVFLYLGSMCKICYTQIRYFLADCRNGAIDRTFYIPIPQYLFSLQSGGNFVLLWLLVGMCIEEPIWHCGEFSMDSMNDHDDHSELLFATHCEHVSGGTKRVYSMFSCLAILLYWTLLLDFSIFSMHISAYVLVFGRVLSEVALFIMALVFLIISFSTAIMALEHELVDFADFGTWFLSLTQMSLAMFPQAYYQLFEHEANLLVVIIIFVLIVSIILVNLLVAQLNQAYQHVYTDMQGYARLNRASVIVTTLEGISAKRWARFLQGMKLEDRLEFNEGDVGLPGR</sequence>
<name>A0A9P1D039_9DINO</name>
<dbReference type="PANTHER" id="PTHR10582">
    <property type="entry name" value="TRANSIENT RECEPTOR POTENTIAL ION CHANNEL PROTEIN"/>
    <property type="match status" value="1"/>
</dbReference>
<dbReference type="InterPro" id="IPR012292">
    <property type="entry name" value="Globin/Proto"/>
</dbReference>
<feature type="coiled-coil region" evidence="2">
    <location>
        <begin position="62"/>
        <end position="91"/>
    </location>
</feature>
<dbReference type="AlphaFoldDB" id="A0A9P1D039"/>
<reference evidence="5 6" key="2">
    <citation type="submission" date="2024-05" db="EMBL/GenBank/DDBJ databases">
        <authorList>
            <person name="Chen Y."/>
            <person name="Shah S."/>
            <person name="Dougan E. K."/>
            <person name="Thang M."/>
            <person name="Chan C."/>
        </authorList>
    </citation>
    <scope>NUCLEOTIDE SEQUENCE [LARGE SCALE GENOMIC DNA]</scope>
</reference>
<dbReference type="GO" id="GO:0019825">
    <property type="term" value="F:oxygen binding"/>
    <property type="evidence" value="ECO:0007669"/>
    <property type="project" value="InterPro"/>
</dbReference>
<evidence type="ECO:0000256" key="2">
    <source>
        <dbReference type="SAM" id="Coils"/>
    </source>
</evidence>
<dbReference type="SUPFAM" id="SSF46458">
    <property type="entry name" value="Globin-like"/>
    <property type="match status" value="1"/>
</dbReference>
<keyword evidence="6" id="KW-1185">Reference proteome</keyword>
<dbReference type="GO" id="GO:0005216">
    <property type="term" value="F:monoatomic ion channel activity"/>
    <property type="evidence" value="ECO:0007669"/>
    <property type="project" value="InterPro"/>
</dbReference>
<keyword evidence="2" id="KW-0175">Coiled coil</keyword>
<feature type="transmembrane region" description="Helical" evidence="3">
    <location>
        <begin position="698"/>
        <end position="719"/>
    </location>
</feature>
<keyword evidence="3" id="KW-0812">Transmembrane</keyword>
<feature type="transmembrane region" description="Helical" evidence="3">
    <location>
        <begin position="552"/>
        <end position="571"/>
    </location>
</feature>
<evidence type="ECO:0000313" key="6">
    <source>
        <dbReference type="Proteomes" id="UP001152797"/>
    </source>
</evidence>
<keyword evidence="1" id="KW-0677">Repeat</keyword>
<evidence type="ECO:0000313" key="4">
    <source>
        <dbReference type="EMBL" id="CAI4000182.1"/>
    </source>
</evidence>
<dbReference type="GO" id="GO:0020037">
    <property type="term" value="F:heme binding"/>
    <property type="evidence" value="ECO:0007669"/>
    <property type="project" value="InterPro"/>
</dbReference>
<gene>
    <name evidence="4" type="ORF">C1SCF055_LOCUS26320</name>
</gene>
<dbReference type="EMBL" id="CAMXCT030002746">
    <property type="protein sequence ID" value="CAL4787494.1"/>
    <property type="molecule type" value="Genomic_DNA"/>
</dbReference>
<organism evidence="4">
    <name type="scientific">Cladocopium goreaui</name>
    <dbReference type="NCBI Taxonomy" id="2562237"/>
    <lineage>
        <taxon>Eukaryota</taxon>
        <taxon>Sar</taxon>
        <taxon>Alveolata</taxon>
        <taxon>Dinophyceae</taxon>
        <taxon>Suessiales</taxon>
        <taxon>Symbiodiniaceae</taxon>
        <taxon>Cladocopium</taxon>
    </lineage>
</organism>
<protein>
    <submittedName>
        <fullName evidence="5">Globin family profile domain-containing protein</fullName>
    </submittedName>
</protein>
<dbReference type="InterPro" id="IPR044399">
    <property type="entry name" value="Mb-like_M"/>
</dbReference>
<keyword evidence="3" id="KW-0472">Membrane</keyword>
<proteinExistence type="predicted"/>